<dbReference type="Proteomes" id="UP000235347">
    <property type="component" value="Unassembled WGS sequence"/>
</dbReference>
<organism evidence="9 10">
    <name type="scientific">Trinickia soli</name>
    <dbReference type="NCBI Taxonomy" id="380675"/>
    <lineage>
        <taxon>Bacteria</taxon>
        <taxon>Pseudomonadati</taxon>
        <taxon>Pseudomonadota</taxon>
        <taxon>Betaproteobacteria</taxon>
        <taxon>Burkholderiales</taxon>
        <taxon>Burkholderiaceae</taxon>
        <taxon>Trinickia</taxon>
    </lineage>
</organism>
<evidence type="ECO:0000256" key="6">
    <source>
        <dbReference type="ARBA" id="ARBA00023136"/>
    </source>
</evidence>
<evidence type="ECO:0000256" key="3">
    <source>
        <dbReference type="ARBA" id="ARBA00022475"/>
    </source>
</evidence>
<gene>
    <name evidence="9" type="ORF">C0Z19_26350</name>
</gene>
<keyword evidence="2 7" id="KW-0813">Transport</keyword>
<dbReference type="InterPro" id="IPR000515">
    <property type="entry name" value="MetI-like"/>
</dbReference>
<dbReference type="GO" id="GO:0005886">
    <property type="term" value="C:plasma membrane"/>
    <property type="evidence" value="ECO:0007669"/>
    <property type="project" value="UniProtKB-SubCell"/>
</dbReference>
<keyword evidence="5 7" id="KW-1133">Transmembrane helix</keyword>
<reference evidence="9 10" key="1">
    <citation type="submission" date="2018-01" db="EMBL/GenBank/DDBJ databases">
        <title>Whole genome analyses suggest that Burkholderia sensu lato contains two further novel genera in the rhizoxinica-symbiotica group Mycetohabitans gen. nov., and Trinickia gen. nov.: implications for the evolution of diazotrophy and nodulation in the Burkholderiaceae.</title>
        <authorList>
            <person name="Estrada-de los Santos P."/>
            <person name="Palmer M."/>
            <person name="Chavez-Ramirez B."/>
            <person name="Beukes C."/>
            <person name="Steenkamp E.T."/>
            <person name="Hirsch A.M."/>
            <person name="Manyaka P."/>
            <person name="Maluk M."/>
            <person name="Lafos M."/>
            <person name="Crook M."/>
            <person name="Gross E."/>
            <person name="Simon M.F."/>
            <person name="Bueno dos Reis Junior F."/>
            <person name="Poole P.S."/>
            <person name="Venter S.N."/>
            <person name="James E.K."/>
        </authorList>
    </citation>
    <scope>NUCLEOTIDE SEQUENCE [LARGE SCALE GENOMIC DNA]</scope>
    <source>
        <strain evidence="9 10">GP25-8</strain>
    </source>
</reference>
<keyword evidence="4 7" id="KW-0812">Transmembrane</keyword>
<dbReference type="Pfam" id="PF00528">
    <property type="entry name" value="BPD_transp_1"/>
    <property type="match status" value="1"/>
</dbReference>
<dbReference type="EMBL" id="PNYB01000037">
    <property type="protein sequence ID" value="PMS16248.1"/>
    <property type="molecule type" value="Genomic_DNA"/>
</dbReference>
<dbReference type="GO" id="GO:0055085">
    <property type="term" value="P:transmembrane transport"/>
    <property type="evidence" value="ECO:0007669"/>
    <property type="project" value="InterPro"/>
</dbReference>
<feature type="domain" description="ABC transmembrane type-1" evidence="8">
    <location>
        <begin position="114"/>
        <end position="319"/>
    </location>
</feature>
<feature type="transmembrane region" description="Helical" evidence="7">
    <location>
        <begin position="197"/>
        <end position="216"/>
    </location>
</feature>
<evidence type="ECO:0000256" key="1">
    <source>
        <dbReference type="ARBA" id="ARBA00004651"/>
    </source>
</evidence>
<evidence type="ECO:0000313" key="10">
    <source>
        <dbReference type="Proteomes" id="UP000235347"/>
    </source>
</evidence>
<dbReference type="Pfam" id="PF19300">
    <property type="entry name" value="BPD_transp_1_N"/>
    <property type="match status" value="1"/>
</dbReference>
<evidence type="ECO:0000313" key="9">
    <source>
        <dbReference type="EMBL" id="PMS16248.1"/>
    </source>
</evidence>
<evidence type="ECO:0000256" key="2">
    <source>
        <dbReference type="ARBA" id="ARBA00022448"/>
    </source>
</evidence>
<dbReference type="PROSITE" id="PS50928">
    <property type="entry name" value="ABC_TM1"/>
    <property type="match status" value="1"/>
</dbReference>
<evidence type="ECO:0000259" key="8">
    <source>
        <dbReference type="PROSITE" id="PS50928"/>
    </source>
</evidence>
<dbReference type="RefSeq" id="WP_102612779.1">
    <property type="nucleotide sequence ID" value="NZ_CADIKD010000032.1"/>
</dbReference>
<dbReference type="CDD" id="cd06261">
    <property type="entry name" value="TM_PBP2"/>
    <property type="match status" value="1"/>
</dbReference>
<protein>
    <submittedName>
        <fullName evidence="9">Peptide ABC transporter permease</fullName>
    </submittedName>
</protein>
<comment type="caution">
    <text evidence="9">The sequence shown here is derived from an EMBL/GenBank/DDBJ whole genome shotgun (WGS) entry which is preliminary data.</text>
</comment>
<evidence type="ECO:0000256" key="4">
    <source>
        <dbReference type="ARBA" id="ARBA00022692"/>
    </source>
</evidence>
<feature type="transmembrane region" description="Helical" evidence="7">
    <location>
        <begin position="20"/>
        <end position="45"/>
    </location>
</feature>
<proteinExistence type="inferred from homology"/>
<dbReference type="SUPFAM" id="SSF161098">
    <property type="entry name" value="MetI-like"/>
    <property type="match status" value="1"/>
</dbReference>
<feature type="transmembrane region" description="Helical" evidence="7">
    <location>
        <begin position="303"/>
        <end position="326"/>
    </location>
</feature>
<dbReference type="AlphaFoldDB" id="A0A2N7VGG4"/>
<dbReference type="InterPro" id="IPR045621">
    <property type="entry name" value="BPD_transp_1_N"/>
</dbReference>
<name>A0A2N7VGG4_9BURK</name>
<keyword evidence="6 7" id="KW-0472">Membrane</keyword>
<keyword evidence="10" id="KW-1185">Reference proteome</keyword>
<evidence type="ECO:0000256" key="7">
    <source>
        <dbReference type="RuleBase" id="RU363032"/>
    </source>
</evidence>
<feature type="transmembrane region" description="Helical" evidence="7">
    <location>
        <begin position="120"/>
        <end position="141"/>
    </location>
</feature>
<dbReference type="PANTHER" id="PTHR43163">
    <property type="entry name" value="DIPEPTIDE TRANSPORT SYSTEM PERMEASE PROTEIN DPPB-RELATED"/>
    <property type="match status" value="1"/>
</dbReference>
<comment type="subcellular location">
    <subcellularLocation>
        <location evidence="1 7">Cell membrane</location>
        <topology evidence="1 7">Multi-pass membrane protein</topology>
    </subcellularLocation>
</comment>
<dbReference type="InterPro" id="IPR035906">
    <property type="entry name" value="MetI-like_sf"/>
</dbReference>
<feature type="transmembrane region" description="Helical" evidence="7">
    <location>
        <begin position="153"/>
        <end position="177"/>
    </location>
</feature>
<sequence>MSDTAFSFRRRRVRGSAERVVRFLAGRLALSLVTLWLLSMIVFALGQLLPGDIGRAILGPLADARAVAALDHQLGADRPVLVQYAQWIGHLVRGDMGQSYAYRSPVAPFVGHALLNSAKLGALAFVIVVPLAIAAGVWAALHEGRWLDRVLMIVGLSATVVPEFVSSITLILVFAIWLRWLPSEAGYPDDASALTALRHLILPAMPLVFVLFGYIARMARAGTVEAIDADYTRTAVLKGLPGRVVLIRHVLPNALMPTITVAATQLGYIVGGLVVVETLFHYEGIGSLIYNAAMAKDFPMLEAGVLVVGVVYMVANLVADALIVTLDPRLRLGGTP</sequence>
<dbReference type="Gene3D" id="1.10.3720.10">
    <property type="entry name" value="MetI-like"/>
    <property type="match status" value="1"/>
</dbReference>
<accession>A0A2N7VGG4</accession>
<keyword evidence="3" id="KW-1003">Cell membrane</keyword>
<evidence type="ECO:0000256" key="5">
    <source>
        <dbReference type="ARBA" id="ARBA00022989"/>
    </source>
</evidence>
<comment type="similarity">
    <text evidence="7">Belongs to the binding-protein-dependent transport system permease family.</text>
</comment>
<dbReference type="PANTHER" id="PTHR43163:SF3">
    <property type="entry name" value="PEPTIDE ABC TRANSPORTER PERMEASE PROTEIN"/>
    <property type="match status" value="1"/>
</dbReference>